<feature type="region of interest" description="Disordered" evidence="1">
    <location>
        <begin position="237"/>
        <end position="313"/>
    </location>
</feature>
<feature type="compositionally biased region" description="Polar residues" evidence="1">
    <location>
        <begin position="333"/>
        <end position="346"/>
    </location>
</feature>
<dbReference type="PANTHER" id="PTHR23042">
    <property type="entry name" value="CIRCADIAN PROTEIN CLOCK/ARNT/BMAL/PAS"/>
    <property type="match status" value="1"/>
</dbReference>
<dbReference type="AlphaFoldDB" id="S4RL68"/>
<reference evidence="2" key="1">
    <citation type="submission" date="2025-08" db="UniProtKB">
        <authorList>
            <consortium name="Ensembl"/>
        </authorList>
    </citation>
    <scope>IDENTIFICATION</scope>
</reference>
<dbReference type="InterPro" id="IPR035965">
    <property type="entry name" value="PAS-like_dom_sf"/>
</dbReference>
<dbReference type="Ensembl" id="ENSPMAT00000005982.1">
    <property type="protein sequence ID" value="ENSPMAP00000005954.1"/>
    <property type="gene ID" value="ENSPMAG00000005395.1"/>
</dbReference>
<evidence type="ECO:0000256" key="1">
    <source>
        <dbReference type="SAM" id="MobiDB-lite"/>
    </source>
</evidence>
<dbReference type="STRING" id="7757.ENSPMAP00000005954"/>
<dbReference type="InterPro" id="IPR050933">
    <property type="entry name" value="Circadian_TF"/>
</dbReference>
<dbReference type="HOGENOM" id="CLU_722720_0_0_1"/>
<feature type="region of interest" description="Disordered" evidence="1">
    <location>
        <begin position="325"/>
        <end position="346"/>
    </location>
</feature>
<dbReference type="Pfam" id="PF14598">
    <property type="entry name" value="PAS_11"/>
    <property type="match status" value="1"/>
</dbReference>
<feature type="region of interest" description="Disordered" evidence="1">
    <location>
        <begin position="360"/>
        <end position="383"/>
    </location>
</feature>
<reference evidence="2" key="2">
    <citation type="submission" date="2025-09" db="UniProtKB">
        <authorList>
            <consortium name="Ensembl"/>
        </authorList>
    </citation>
    <scope>IDENTIFICATION</scope>
</reference>
<evidence type="ECO:0008006" key="3">
    <source>
        <dbReference type="Google" id="ProtNLM"/>
    </source>
</evidence>
<sequence>QVLKLKGQVLSVMFRFHSKSGEWIWLRTSSFTFQNPFSDDVEYIVCTNTNVKRLAEVSSLSLTHTHTRPQGSPCSSSPWFIGIFLQLQLQQQHQQPQAELDAPTARASIAHYETTQAVPTGPVCAEPHGAKRVVEKTEPVFGGTERSPRFTEVYQGLQQGGGPHVPPNPPLVRVPVMYQHNMPYRPAHPAQPYKHPHAHGTPAIVPGVNLQGGVGSQVLVQTPQRPPANGLGVANTWPAPRPTFTGQVNPSAPPTTASPATRRGTVLGAQRSFNPLLGSPTQGAPGSTGSPYSGMQQGGRTAYAETSPGAGSYQSRRVEGAAIWPQWPGQHGGQASNDPSQGQQTQPEVFQDVLSMLGDPTQAAGNYTSEDFGDLSMFPPFTE</sequence>
<protein>
    <recommendedName>
        <fullName evidence="3">Aryl hydrocarbon receptor nuclear translocator</fullName>
    </recommendedName>
</protein>
<evidence type="ECO:0000313" key="2">
    <source>
        <dbReference type="Ensembl" id="ENSPMAP00000005954.1"/>
    </source>
</evidence>
<dbReference type="SMART" id="SM00086">
    <property type="entry name" value="PAC"/>
    <property type="match status" value="1"/>
</dbReference>
<dbReference type="SUPFAM" id="SSF55785">
    <property type="entry name" value="PYP-like sensor domain (PAS domain)"/>
    <property type="match status" value="1"/>
</dbReference>
<organism evidence="2">
    <name type="scientific">Petromyzon marinus</name>
    <name type="common">Sea lamprey</name>
    <dbReference type="NCBI Taxonomy" id="7757"/>
    <lineage>
        <taxon>Eukaryota</taxon>
        <taxon>Metazoa</taxon>
        <taxon>Chordata</taxon>
        <taxon>Craniata</taxon>
        <taxon>Vertebrata</taxon>
        <taxon>Cyclostomata</taxon>
        <taxon>Hyperoartia</taxon>
        <taxon>Petromyzontiformes</taxon>
        <taxon>Petromyzontidae</taxon>
        <taxon>Petromyzon</taxon>
    </lineage>
</organism>
<accession>S4RL68</accession>
<dbReference type="GeneTree" id="ENSGT00940000157585"/>
<dbReference type="OMA" id="SIAHYET"/>
<name>S4RL68_PETMA</name>
<feature type="compositionally biased region" description="Polar residues" evidence="1">
    <location>
        <begin position="279"/>
        <end position="299"/>
    </location>
</feature>
<dbReference type="InterPro" id="IPR001610">
    <property type="entry name" value="PAC"/>
</dbReference>
<dbReference type="Gene3D" id="3.30.450.20">
    <property type="entry name" value="PAS domain"/>
    <property type="match status" value="1"/>
</dbReference>
<proteinExistence type="predicted"/>